<comment type="caution">
    <text evidence="1">The sequence shown here is derived from an EMBL/GenBank/DDBJ whole genome shotgun (WGS) entry which is preliminary data.</text>
</comment>
<accession>A0AAE0CAQ3</accession>
<evidence type="ECO:0000313" key="2">
    <source>
        <dbReference type="Proteomes" id="UP001190700"/>
    </source>
</evidence>
<dbReference type="AlphaFoldDB" id="A0AAE0CAQ3"/>
<keyword evidence="2" id="KW-1185">Reference proteome</keyword>
<protein>
    <submittedName>
        <fullName evidence="1">Uncharacterized protein</fullName>
    </submittedName>
</protein>
<proteinExistence type="predicted"/>
<dbReference type="Proteomes" id="UP001190700">
    <property type="component" value="Unassembled WGS sequence"/>
</dbReference>
<name>A0AAE0CAQ3_9CHLO</name>
<reference evidence="1 2" key="1">
    <citation type="journal article" date="2015" name="Genome Biol. Evol.">
        <title>Comparative Genomics of a Bacterivorous Green Alga Reveals Evolutionary Causalities and Consequences of Phago-Mixotrophic Mode of Nutrition.</title>
        <authorList>
            <person name="Burns J.A."/>
            <person name="Paasch A."/>
            <person name="Narechania A."/>
            <person name="Kim E."/>
        </authorList>
    </citation>
    <scope>NUCLEOTIDE SEQUENCE [LARGE SCALE GENOMIC DNA]</scope>
    <source>
        <strain evidence="1 2">PLY_AMNH</strain>
    </source>
</reference>
<organism evidence="1 2">
    <name type="scientific">Cymbomonas tetramitiformis</name>
    <dbReference type="NCBI Taxonomy" id="36881"/>
    <lineage>
        <taxon>Eukaryota</taxon>
        <taxon>Viridiplantae</taxon>
        <taxon>Chlorophyta</taxon>
        <taxon>Pyramimonadophyceae</taxon>
        <taxon>Pyramimonadales</taxon>
        <taxon>Pyramimonadaceae</taxon>
        <taxon>Cymbomonas</taxon>
    </lineage>
</organism>
<evidence type="ECO:0000313" key="1">
    <source>
        <dbReference type="EMBL" id="KAK3251537.1"/>
    </source>
</evidence>
<gene>
    <name evidence="1" type="ORF">CYMTET_39126</name>
</gene>
<dbReference type="EMBL" id="LGRX02025988">
    <property type="protein sequence ID" value="KAK3251537.1"/>
    <property type="molecule type" value="Genomic_DNA"/>
</dbReference>
<sequence length="106" mass="11759">MLVALGLMDAANTVYSDEAYEYGVQWLKFLTWTDEFVPNYQQGSGSNDRGPTVTDYGFLYGNTMTPIAGGDGYMYREVMERFATEGLPNNWCTIYHTAANSALANG</sequence>